<feature type="transmembrane region" description="Helical" evidence="6">
    <location>
        <begin position="82"/>
        <end position="99"/>
    </location>
</feature>
<evidence type="ECO:0000259" key="7">
    <source>
        <dbReference type="Pfam" id="PF00482"/>
    </source>
</evidence>
<keyword evidence="5 6" id="KW-0472">Membrane</keyword>
<organism evidence="8 9">
    <name type="scientific">Paenibacillus radicis</name>
    <name type="common">ex Gao et al. 2016</name>
    <dbReference type="NCBI Taxonomy" id="1737354"/>
    <lineage>
        <taxon>Bacteria</taxon>
        <taxon>Bacillati</taxon>
        <taxon>Bacillota</taxon>
        <taxon>Bacilli</taxon>
        <taxon>Bacillales</taxon>
        <taxon>Paenibacillaceae</taxon>
        <taxon>Paenibacillus</taxon>
    </lineage>
</organism>
<protein>
    <recommendedName>
        <fullName evidence="7">Type II secretion system protein GspF domain-containing protein</fullName>
    </recommendedName>
</protein>
<sequence length="292" mass="32565">MSRTVRTGVQAAKLQNRKKGQSARVRAGLAWMGYTDASGATGGAALLQDYNEYRLTIRQFIISAAAGWCIVFAAIYLIYHSIVVSIVLGCIGCCAPRLYKASLLRRRKERLKLQFKEALYSLTSSLAAGRSVENAFVATIDDLKLLYPDPRTELLREFMIVKHRLDHSEPLEHALRQFAERAYIDDITQFAEVFAVCKRSGGDLVEVMKRTSQTIGEKLEVQQEIAVMVAQKRFEARIMMAVPFAFLGFLSAAAPDYMAPLYGGAGYVLLTAGMAVLGLCFWFIQKIMNIRV</sequence>
<feature type="domain" description="Type II secretion system protein GspF" evidence="7">
    <location>
        <begin position="120"/>
        <end position="250"/>
    </location>
</feature>
<accession>A0A917M5N8</accession>
<evidence type="ECO:0000313" key="8">
    <source>
        <dbReference type="EMBL" id="GGG76551.1"/>
    </source>
</evidence>
<dbReference type="PANTHER" id="PTHR35007">
    <property type="entry name" value="INTEGRAL MEMBRANE PROTEIN-RELATED"/>
    <property type="match status" value="1"/>
</dbReference>
<keyword evidence="2" id="KW-1003">Cell membrane</keyword>
<dbReference type="InterPro" id="IPR018076">
    <property type="entry name" value="T2SS_GspF_dom"/>
</dbReference>
<keyword evidence="4 6" id="KW-1133">Transmembrane helix</keyword>
<evidence type="ECO:0000256" key="5">
    <source>
        <dbReference type="ARBA" id="ARBA00023136"/>
    </source>
</evidence>
<evidence type="ECO:0000256" key="6">
    <source>
        <dbReference type="SAM" id="Phobius"/>
    </source>
</evidence>
<dbReference type="AlphaFoldDB" id="A0A917M5N8"/>
<dbReference type="Pfam" id="PF00482">
    <property type="entry name" value="T2SSF"/>
    <property type="match status" value="1"/>
</dbReference>
<comment type="subcellular location">
    <subcellularLocation>
        <location evidence="1">Cell membrane</location>
        <topology evidence="1">Multi-pass membrane protein</topology>
    </subcellularLocation>
</comment>
<dbReference type="EMBL" id="BMHY01000007">
    <property type="protein sequence ID" value="GGG76551.1"/>
    <property type="molecule type" value="Genomic_DNA"/>
</dbReference>
<evidence type="ECO:0000256" key="1">
    <source>
        <dbReference type="ARBA" id="ARBA00004651"/>
    </source>
</evidence>
<dbReference type="Proteomes" id="UP000600247">
    <property type="component" value="Unassembled WGS sequence"/>
</dbReference>
<keyword evidence="9" id="KW-1185">Reference proteome</keyword>
<feature type="transmembrane region" description="Helical" evidence="6">
    <location>
        <begin position="238"/>
        <end position="258"/>
    </location>
</feature>
<dbReference type="GO" id="GO:0005886">
    <property type="term" value="C:plasma membrane"/>
    <property type="evidence" value="ECO:0007669"/>
    <property type="project" value="UniProtKB-SubCell"/>
</dbReference>
<gene>
    <name evidence="8" type="primary">tadB</name>
    <name evidence="8" type="ORF">GCM10010918_36350</name>
</gene>
<feature type="transmembrane region" description="Helical" evidence="6">
    <location>
        <begin position="60"/>
        <end position="76"/>
    </location>
</feature>
<name>A0A917M5N8_9BACL</name>
<comment type="caution">
    <text evidence="8">The sequence shown here is derived from an EMBL/GenBank/DDBJ whole genome shotgun (WGS) entry which is preliminary data.</text>
</comment>
<evidence type="ECO:0000256" key="3">
    <source>
        <dbReference type="ARBA" id="ARBA00022692"/>
    </source>
</evidence>
<feature type="transmembrane region" description="Helical" evidence="6">
    <location>
        <begin position="264"/>
        <end position="284"/>
    </location>
</feature>
<proteinExistence type="predicted"/>
<keyword evidence="3 6" id="KW-0812">Transmembrane</keyword>
<reference evidence="8 9" key="1">
    <citation type="journal article" date="2014" name="Int. J. Syst. Evol. Microbiol.">
        <title>Complete genome sequence of Corynebacterium casei LMG S-19264T (=DSM 44701T), isolated from a smear-ripened cheese.</title>
        <authorList>
            <consortium name="US DOE Joint Genome Institute (JGI-PGF)"/>
            <person name="Walter F."/>
            <person name="Albersmeier A."/>
            <person name="Kalinowski J."/>
            <person name="Ruckert C."/>
        </authorList>
    </citation>
    <scope>NUCLEOTIDE SEQUENCE [LARGE SCALE GENOMIC DNA]</scope>
    <source>
        <strain evidence="8 9">CGMCC 1.15286</strain>
    </source>
</reference>
<dbReference type="PANTHER" id="PTHR35007:SF1">
    <property type="entry name" value="PILUS ASSEMBLY PROTEIN"/>
    <property type="match status" value="1"/>
</dbReference>
<dbReference type="RefSeq" id="WP_188890615.1">
    <property type="nucleotide sequence ID" value="NZ_BMHY01000007.1"/>
</dbReference>
<evidence type="ECO:0000256" key="4">
    <source>
        <dbReference type="ARBA" id="ARBA00022989"/>
    </source>
</evidence>
<evidence type="ECO:0000313" key="9">
    <source>
        <dbReference type="Proteomes" id="UP000600247"/>
    </source>
</evidence>
<evidence type="ECO:0000256" key="2">
    <source>
        <dbReference type="ARBA" id="ARBA00022475"/>
    </source>
</evidence>